<evidence type="ECO:0000313" key="2">
    <source>
        <dbReference type="EMBL" id="NEM96522.1"/>
    </source>
</evidence>
<proteinExistence type="predicted"/>
<dbReference type="EMBL" id="JAAGWD010000001">
    <property type="protein sequence ID" value="NEM96522.1"/>
    <property type="molecule type" value="Genomic_DNA"/>
</dbReference>
<evidence type="ECO:0000313" key="3">
    <source>
        <dbReference type="Proteomes" id="UP000474777"/>
    </source>
</evidence>
<evidence type="ECO:0000256" key="1">
    <source>
        <dbReference type="SAM" id="SignalP"/>
    </source>
</evidence>
<reference evidence="2 3" key="1">
    <citation type="submission" date="2020-02" db="EMBL/GenBank/DDBJ databases">
        <authorList>
            <person name="Kim M.K."/>
        </authorList>
    </citation>
    <scope>NUCLEOTIDE SEQUENCE [LARGE SCALE GENOMIC DNA]</scope>
    <source>
        <strain evidence="2 3">BT327</strain>
    </source>
</reference>
<accession>A0A6B3LHP2</accession>
<dbReference type="Proteomes" id="UP000474777">
    <property type="component" value="Unassembled WGS sequence"/>
</dbReference>
<gene>
    <name evidence="2" type="ORF">GXP69_02335</name>
</gene>
<organism evidence="2 3">
    <name type="scientific">Pontibacter burrus</name>
    <dbReference type="NCBI Taxonomy" id="2704466"/>
    <lineage>
        <taxon>Bacteria</taxon>
        <taxon>Pseudomonadati</taxon>
        <taxon>Bacteroidota</taxon>
        <taxon>Cytophagia</taxon>
        <taxon>Cytophagales</taxon>
        <taxon>Hymenobacteraceae</taxon>
        <taxon>Pontibacter</taxon>
    </lineage>
</organism>
<comment type="caution">
    <text evidence="2">The sequence shown here is derived from an EMBL/GenBank/DDBJ whole genome shotgun (WGS) entry which is preliminary data.</text>
</comment>
<sequence>MKQLSTLLIICLVLVLLPERVSAQTRATTDGKHKKEQKRFLREARNTESTYKETHLNTGSFTFRKGEAARKRAKKRDERLQYKFDETGKPLKKKQLFKKKATRKQAGR</sequence>
<keyword evidence="3" id="KW-1185">Reference proteome</keyword>
<dbReference type="AlphaFoldDB" id="A0A6B3LHP2"/>
<protein>
    <submittedName>
        <fullName evidence="2">Uncharacterized protein</fullName>
    </submittedName>
</protein>
<feature type="signal peptide" evidence="1">
    <location>
        <begin position="1"/>
        <end position="23"/>
    </location>
</feature>
<keyword evidence="1" id="KW-0732">Signal</keyword>
<feature type="chain" id="PRO_5025367395" evidence="1">
    <location>
        <begin position="24"/>
        <end position="108"/>
    </location>
</feature>
<dbReference type="RefSeq" id="WP_163911867.1">
    <property type="nucleotide sequence ID" value="NZ_JAAGWD010000001.1"/>
</dbReference>
<name>A0A6B3LHP2_9BACT</name>